<dbReference type="InterPro" id="IPR032109">
    <property type="entry name" value="Big_3_5"/>
</dbReference>
<evidence type="ECO:0000313" key="3">
    <source>
        <dbReference type="Proteomes" id="UP000783037"/>
    </source>
</evidence>
<evidence type="ECO:0000259" key="1">
    <source>
        <dbReference type="Pfam" id="PF16640"/>
    </source>
</evidence>
<dbReference type="Gene3D" id="2.60.40.10">
    <property type="entry name" value="Immunoglobulins"/>
    <property type="match status" value="2"/>
</dbReference>
<name>A0A8T3VE03_9EURY</name>
<reference evidence="2" key="1">
    <citation type="submission" date="2019-04" db="EMBL/GenBank/DDBJ databases">
        <title>Evolution of Biomass-Degrading Anaerobic Consortia Revealed by Metagenomics.</title>
        <authorList>
            <person name="Peng X."/>
        </authorList>
    </citation>
    <scope>NUCLEOTIDE SEQUENCE</scope>
    <source>
        <strain evidence="2">SIG18</strain>
    </source>
</reference>
<dbReference type="Pfam" id="PF16640">
    <property type="entry name" value="Big_3_5"/>
    <property type="match status" value="1"/>
</dbReference>
<organism evidence="2 3">
    <name type="scientific">Methanobrevibacter thaueri</name>
    <dbReference type="NCBI Taxonomy" id="190975"/>
    <lineage>
        <taxon>Archaea</taxon>
        <taxon>Methanobacteriati</taxon>
        <taxon>Methanobacteriota</taxon>
        <taxon>Methanomada group</taxon>
        <taxon>Methanobacteria</taxon>
        <taxon>Methanobacteriales</taxon>
        <taxon>Methanobacteriaceae</taxon>
        <taxon>Methanobrevibacter</taxon>
    </lineage>
</organism>
<accession>A0A8T3VE03</accession>
<proteinExistence type="predicted"/>
<feature type="non-terminal residue" evidence="2">
    <location>
        <position position="1"/>
    </location>
</feature>
<feature type="domain" description="Bacterial Ig-like" evidence="1">
    <location>
        <begin position="930"/>
        <end position="1013"/>
    </location>
</feature>
<dbReference type="Proteomes" id="UP000783037">
    <property type="component" value="Unassembled WGS sequence"/>
</dbReference>
<sequence length="1455" mass="156475">IAGYDDDATISNCNFSDDNTAEIGGSLYNGGNLKLTGNTVEGDASGIYSSGAGKIDTHVWVIVNDNQDVTVEYYDTIPIVVKITDDNGNLIRIDEPTLTIDLGDSWTRYTLTLDEATGFYTMDNYLVNQKSGLLTPSRTTIGKYFASYNANTNLNSSYITMIKADASLEVTYQNVSRPDDVVITINLTGKQGAPKISWAATSATPFKVTVNDVEYKVKITNGIGTLTIPDLPAGEYVVNASWDGNTKYNPIEPTTFILKVSNLNVTEFTVNTKGKFLSDENVTINVTLLGVNGEGLNETFNVIVNNAEYTVTVSNGTGSFNVSGLAPGHYSALGIFPGNDNYNGAYATGLFTVLYPLPILNVTVEDITYGEDAVINITLTEADGTPLDGRIGLSVGGIFSLDTTILGFASIKVPNLPANENGWAITVYYLPDEEHINTMNDTEIVKVAKAASTIDLTGPDDINIGENAEFTATIGAKSDVFVLNIWVDGKEYILMGPAEWDSNVASFMITPEWLPEARDYNITVQFKGNENYTASENISQILTVNKIDAGNVIQISGSTVIYGENATVTVELPMDAEGNVTVTIPGVGTFNETVEGGIAVVEIPGLGAGLYELFAVEYSGDNRYTSHTGMATVEVKKAKSSVEIKPIAEVTYGNNVTIGYTVLNATTIKINVAYGGLVPVYYVTFDANVSKYDGSLVLPNLAAGEYFVVVENDVNDNYTFSAAPAEFTINKAEPTMQTEISPNIKAGDANVVVQVVLPENATGKVMLLIDGEPTNQMGYDLINGTVNITVPADFVNAGKRSYYVIYDGDNNYTSAYDLKSFEVSKADPMVFIAVIPDINNKEPAAVSIFVGNITGGLTVARATGQILIEGYGVARLENLEDGISNLNLTDIVPGDYEIKVTYLGDDNFNNASNSIKFTVPKRAATVEITDVTENILVGENATITVNMNPDSANGNVTIYIDGTEYATVVLDDEYANATVSIPDLGEGEHKIGVKYNGNDHYNASEVVNTTVTVDKAGSKVTIDPITNVTFGHTVEISYTVENETTVTYSVVNESGVKQTYQIKDGKLVLSGLSVGNYTVTITNAENNMFTGDSATAKFTVSENPTFDFNVNFPENSTDTVFSISVPEDAGGYLLVDIDGQHYYAPVKNGTATVVVPGLAPGNYTATVSYTGDDKYVNATTTKEVSIPSNLPEDALAIPESGDTETPSTYSISLPADADGFLIVDVDGTKYVAALQNGSASVTVPALSEGEHNVTVTYTGDGKYSSASKSSNFTVKKPVYKITSNKNVNVIYSSNAYYKVLVTRDGKAVGAGEKVTVKYNGKTYTVTTDKNGYATLKLDTKVKVKKYAITASYKGVTVKNTVNVKHLIKAKYIKVKKSKVNKIKVKTNKVNGKFLKGKKLTLKVNGKKIKAKINKKGVATFKIKKYVLKNLKAGKKYKYSISYGKDKITKRMKVKK</sequence>
<gene>
    <name evidence="2" type="ORF">E7Z79_03480</name>
</gene>
<comment type="caution">
    <text evidence="2">The sequence shown here is derived from an EMBL/GenBank/DDBJ whole genome shotgun (WGS) entry which is preliminary data.</text>
</comment>
<dbReference type="RefSeq" id="WP_303738590.1">
    <property type="nucleotide sequence ID" value="NZ_SUTK01000010.1"/>
</dbReference>
<dbReference type="InterPro" id="IPR013783">
    <property type="entry name" value="Ig-like_fold"/>
</dbReference>
<evidence type="ECO:0000313" key="2">
    <source>
        <dbReference type="EMBL" id="MBE6501484.1"/>
    </source>
</evidence>
<protein>
    <recommendedName>
        <fullName evidence="1">Bacterial Ig-like domain-containing protein</fullName>
    </recommendedName>
</protein>
<dbReference type="EMBL" id="SUTK01000010">
    <property type="protein sequence ID" value="MBE6501484.1"/>
    <property type="molecule type" value="Genomic_DNA"/>
</dbReference>